<feature type="repeat" description="WD" evidence="3">
    <location>
        <begin position="1016"/>
        <end position="1050"/>
    </location>
</feature>
<dbReference type="PROSITE" id="PS50082">
    <property type="entry name" value="WD_REPEATS_2"/>
    <property type="match status" value="10"/>
</dbReference>
<feature type="repeat" description="WD" evidence="3">
    <location>
        <begin position="1054"/>
        <end position="1095"/>
    </location>
</feature>
<keyword evidence="8" id="KW-1185">Reference proteome</keyword>
<keyword evidence="5" id="KW-1133">Transmembrane helix</keyword>
<feature type="domain" description="Novel STAND NTPase 1" evidence="6">
    <location>
        <begin position="244"/>
        <end position="607"/>
    </location>
</feature>
<dbReference type="CDD" id="cd00200">
    <property type="entry name" value="WD40"/>
    <property type="match status" value="2"/>
</dbReference>
<feature type="compositionally biased region" description="Polar residues" evidence="4">
    <location>
        <begin position="11"/>
        <end position="23"/>
    </location>
</feature>
<dbReference type="Proteomes" id="UP000184501">
    <property type="component" value="Unassembled WGS sequence"/>
</dbReference>
<dbReference type="PROSITE" id="PS50294">
    <property type="entry name" value="WD_REPEATS_REGION"/>
    <property type="match status" value="7"/>
</dbReference>
<dbReference type="SUPFAM" id="SSF52540">
    <property type="entry name" value="P-loop containing nucleoside triphosphate hydrolases"/>
    <property type="match status" value="1"/>
</dbReference>
<dbReference type="InterPro" id="IPR020472">
    <property type="entry name" value="WD40_PAC1"/>
</dbReference>
<name>A0A1M5EIW2_STRHI</name>
<evidence type="ECO:0000256" key="2">
    <source>
        <dbReference type="ARBA" id="ARBA00022737"/>
    </source>
</evidence>
<feature type="repeat" description="WD" evidence="3">
    <location>
        <begin position="1235"/>
        <end position="1276"/>
    </location>
</feature>
<dbReference type="EMBL" id="FQVN01000005">
    <property type="protein sequence ID" value="SHF79179.1"/>
    <property type="molecule type" value="Genomic_DNA"/>
</dbReference>
<dbReference type="Pfam" id="PF00400">
    <property type="entry name" value="WD40"/>
    <property type="match status" value="10"/>
</dbReference>
<feature type="compositionally biased region" description="Basic and acidic residues" evidence="4">
    <location>
        <begin position="686"/>
        <end position="699"/>
    </location>
</feature>
<feature type="region of interest" description="Disordered" evidence="4">
    <location>
        <begin position="686"/>
        <end position="714"/>
    </location>
</feature>
<feature type="repeat" description="WD" evidence="3">
    <location>
        <begin position="854"/>
        <end position="887"/>
    </location>
</feature>
<dbReference type="PANTHER" id="PTHR19848:SF8">
    <property type="entry name" value="F-BOX AND WD REPEAT DOMAIN CONTAINING 7"/>
    <property type="match status" value="1"/>
</dbReference>
<dbReference type="InterPro" id="IPR049052">
    <property type="entry name" value="nSTAND1"/>
</dbReference>
<feature type="repeat" description="WD" evidence="3">
    <location>
        <begin position="753"/>
        <end position="795"/>
    </location>
</feature>
<evidence type="ECO:0000256" key="1">
    <source>
        <dbReference type="ARBA" id="ARBA00022574"/>
    </source>
</evidence>
<evidence type="ECO:0000256" key="3">
    <source>
        <dbReference type="PROSITE-ProRule" id="PRU00221"/>
    </source>
</evidence>
<evidence type="ECO:0000256" key="5">
    <source>
        <dbReference type="SAM" id="Phobius"/>
    </source>
</evidence>
<dbReference type="InterPro" id="IPR011047">
    <property type="entry name" value="Quinoprotein_ADH-like_sf"/>
</dbReference>
<dbReference type="PRINTS" id="PR00320">
    <property type="entry name" value="GPROTEINBRPT"/>
</dbReference>
<feature type="repeat" description="WD" evidence="3">
    <location>
        <begin position="1193"/>
        <end position="1224"/>
    </location>
</feature>
<evidence type="ECO:0000313" key="8">
    <source>
        <dbReference type="Proteomes" id="UP000184501"/>
    </source>
</evidence>
<dbReference type="PROSITE" id="PS00678">
    <property type="entry name" value="WD_REPEATS_1"/>
    <property type="match status" value="4"/>
</dbReference>
<protein>
    <submittedName>
        <fullName evidence="7">WD-40 repeat-containing protein</fullName>
    </submittedName>
</protein>
<keyword evidence="2" id="KW-0677">Repeat</keyword>
<keyword evidence="5" id="KW-0812">Transmembrane</keyword>
<feature type="repeat" description="WD" evidence="3">
    <location>
        <begin position="1283"/>
        <end position="1317"/>
    </location>
</feature>
<dbReference type="PANTHER" id="PTHR19848">
    <property type="entry name" value="WD40 REPEAT PROTEIN"/>
    <property type="match status" value="1"/>
</dbReference>
<dbReference type="STRING" id="2017.SAMN05444320_1057"/>
<reference evidence="7 8" key="1">
    <citation type="submission" date="2016-11" db="EMBL/GenBank/DDBJ databases">
        <authorList>
            <person name="Jaros S."/>
            <person name="Januszkiewicz K."/>
            <person name="Wedrychowicz H."/>
        </authorList>
    </citation>
    <scope>NUCLEOTIDE SEQUENCE [LARGE SCALE GENOMIC DNA]</scope>
    <source>
        <strain evidence="7 8">DSM 44523</strain>
    </source>
</reference>
<evidence type="ECO:0000259" key="6">
    <source>
        <dbReference type="Pfam" id="PF20703"/>
    </source>
</evidence>
<dbReference type="SUPFAM" id="SSF50998">
    <property type="entry name" value="Quinoprotein alcohol dehydrogenase-like"/>
    <property type="match status" value="2"/>
</dbReference>
<accession>A0A1M5EIW2</accession>
<evidence type="ECO:0000313" key="7">
    <source>
        <dbReference type="EMBL" id="SHF79179.1"/>
    </source>
</evidence>
<feature type="compositionally biased region" description="Basic and acidic residues" evidence="4">
    <location>
        <begin position="226"/>
        <end position="236"/>
    </location>
</feature>
<feature type="repeat" description="WD" evidence="3">
    <location>
        <begin position="1096"/>
        <end position="1137"/>
    </location>
</feature>
<dbReference type="SMART" id="SM00320">
    <property type="entry name" value="WD40"/>
    <property type="match status" value="13"/>
</dbReference>
<dbReference type="Gene3D" id="2.130.10.10">
    <property type="entry name" value="YVTN repeat-like/Quinoprotein amine dehydrogenase"/>
    <property type="match status" value="4"/>
</dbReference>
<proteinExistence type="predicted"/>
<feature type="transmembrane region" description="Helical" evidence="5">
    <location>
        <begin position="46"/>
        <end position="69"/>
    </location>
</feature>
<feature type="repeat" description="WD" evidence="3">
    <location>
        <begin position="888"/>
        <end position="929"/>
    </location>
</feature>
<sequence length="1386" mass="147861">MVANEDPAEASTESIPRSESLQQPAERARRGIRGWVRAAGFGARKLTPVGIVAFLTASAVAPIAAPFLGAGSPELGPLFAQLGGMGSNFVADFLSTTADRLRREGDGEVDADQLRDLLADALAERMDDPALRAEVARLLEAVGAAETALTEAVAVSHGELAKEITEGLHALGDRFTEFHGLAHHLDATLVALHRRLSDQEREQHHQSHLLRRTLLEVIELRQQVTTREEHPPDAPRDGTPPPCPYPGLASFTAATAGLFFGRAALVNDLLGEVGKRERGGPPLFLVGASGAGKSSVLAAGLQPAVAHGLLPSGTARRCVRFTPGTAPAAALDAALRDVDEPALLVVDQFEELFTQSADQRQRRSFVAELTRVAAEGTPVVAAVRADFYPMCAALPELAELLNGNQVLVGPMSEAELRLAIRGPAGAVGLTIEPELVERLLGDLRVRGDAGHDAGALPLLAHALRETWKQSDGWRLTVAAYRDSGGIHDALRTTAERVFARFDSEQRAAARRILLRLVTPGDAAGDTRRRARAGELDELGEPASVVLQALVRDRLVTADADTVEITHEALLREWPRLRDWLAEDRAGLLVHRRLTEAAQAWQALDREAGSLYRGARLAVSREWAGRHWADLNPLERDFLTASAAAEEAEATAARQRARRLRQLIGVLTVFLVASLVATLVAVQQRATADEQRSVAERERQTATSRQLAAEAEASRASNPRRAMLLALKAWEAGQTTESRGSLLTTQMENYDGELRGHRGLVQSVAFSPDESLVASGGGTDGTVRLWDAASGHQLAELPAGTPRTDGDNPGILSVNKVAFSPDGRTLASAAFSVDGFRLWDVASRQQIAVFPTPATAVAFSPDGATLVATAPDHTVQLWDVATRQLRATLSGHENYIWDVAFSGDGRRVATAGEDGTVRLWDVAGQRQAAVLTGHKGAVRYVAYSQDGSTVVSTGAKDNTVRIWDAAAGAAKDTITFAAQTRPGGIALSPDSRRLVIGGAIRSIQVWDLGTRQQLGELATQVNAEFQVAFARSGHRVATAGGDGLVKLWQFRQVVLAEHTEAVTDVVVDGQGKLVATGSTDRTVRLWDAQRRDPVRVLSGHTSAVHALDLTPDGSLLASSSADATVRLWDTRTGALRAVLRDPDNRGLGRVAFSPDGRLLVALRFRITADGTALTGKDAEPVVWDVGSGQVRGRLAGGGEGPESLAFSPDGRTLATGLVDGRVRLWRTADLRPDGEIQGPRQAVYTTAYSPDGRVLAFGGSDNTVAFADLASRQVSGTLRLTAAVRDLAFSPDGALLAAASEDNTVRLLDVGRREIAANLHRHSMSVNRVAFGPDGLVASVGADKLAFLWTARPEAARKRLCAVVGRGAREEEWREIAPDLGPAPRCS</sequence>
<feature type="region of interest" description="Disordered" evidence="4">
    <location>
        <begin position="224"/>
        <end position="243"/>
    </location>
</feature>
<dbReference type="InterPro" id="IPR015943">
    <property type="entry name" value="WD40/YVTN_repeat-like_dom_sf"/>
</dbReference>
<keyword evidence="1 3" id="KW-0853">WD repeat</keyword>
<dbReference type="InterPro" id="IPR027417">
    <property type="entry name" value="P-loop_NTPase"/>
</dbReference>
<keyword evidence="5" id="KW-0472">Membrane</keyword>
<feature type="region of interest" description="Disordered" evidence="4">
    <location>
        <begin position="1"/>
        <end position="26"/>
    </location>
</feature>
<dbReference type="InterPro" id="IPR019775">
    <property type="entry name" value="WD40_repeat_CS"/>
</dbReference>
<dbReference type="InterPro" id="IPR001680">
    <property type="entry name" value="WD40_rpt"/>
</dbReference>
<feature type="repeat" description="WD" evidence="3">
    <location>
        <begin position="930"/>
        <end position="972"/>
    </location>
</feature>
<organism evidence="7 8">
    <name type="scientific">Streptoalloteichus hindustanus</name>
    <dbReference type="NCBI Taxonomy" id="2017"/>
    <lineage>
        <taxon>Bacteria</taxon>
        <taxon>Bacillati</taxon>
        <taxon>Actinomycetota</taxon>
        <taxon>Actinomycetes</taxon>
        <taxon>Pseudonocardiales</taxon>
        <taxon>Pseudonocardiaceae</taxon>
        <taxon>Streptoalloteichus</taxon>
    </lineage>
</organism>
<evidence type="ECO:0000256" key="4">
    <source>
        <dbReference type="SAM" id="MobiDB-lite"/>
    </source>
</evidence>
<gene>
    <name evidence="7" type="ORF">SAMN05444320_1057</name>
</gene>
<dbReference type="Pfam" id="PF20703">
    <property type="entry name" value="nSTAND1"/>
    <property type="match status" value="1"/>
</dbReference>